<evidence type="ECO:0000259" key="7">
    <source>
        <dbReference type="PROSITE" id="PS50160"/>
    </source>
</evidence>
<dbReference type="Gene3D" id="3.30.470.30">
    <property type="entry name" value="DNA ligase/mRNA capping enzyme"/>
    <property type="match status" value="1"/>
</dbReference>
<gene>
    <name evidence="8" type="ORF">BTA35_0201465</name>
</gene>
<keyword evidence="9" id="KW-1185">Reference proteome</keyword>
<evidence type="ECO:0000256" key="1">
    <source>
        <dbReference type="ARBA" id="ARBA00001968"/>
    </source>
</evidence>
<dbReference type="CDD" id="cd08041">
    <property type="entry name" value="OBF_kDNA_ligase_like"/>
    <property type="match status" value="1"/>
</dbReference>
<dbReference type="Proteomes" id="UP000190064">
    <property type="component" value="Unassembled WGS sequence"/>
</dbReference>
<dbReference type="NCBIfam" id="NF006592">
    <property type="entry name" value="PRK09125.1"/>
    <property type="match status" value="1"/>
</dbReference>
<dbReference type="CDD" id="cd07896">
    <property type="entry name" value="Adenylation_kDNA_ligase_like"/>
    <property type="match status" value="1"/>
</dbReference>
<evidence type="ECO:0000256" key="6">
    <source>
        <dbReference type="ARBA" id="ARBA00034003"/>
    </source>
</evidence>
<dbReference type="Pfam" id="PF14743">
    <property type="entry name" value="DNA_ligase_OB_2"/>
    <property type="match status" value="1"/>
</dbReference>
<keyword evidence="2 8" id="KW-0436">Ligase</keyword>
<evidence type="ECO:0000313" key="8">
    <source>
        <dbReference type="EMBL" id="OOV88900.1"/>
    </source>
</evidence>
<accession>A0A1T1HGM3</accession>
<name>A0A1T1HGM3_OCELI</name>
<reference evidence="8" key="1">
    <citation type="submission" date="2017-02" db="EMBL/GenBank/DDBJ databases">
        <title>Draft Genome Sequence of the Salt Water Bacterium Oceanospirillum linum ATCC 11336.</title>
        <authorList>
            <person name="Trachtenberg A.M."/>
            <person name="Carney J.G."/>
            <person name="Linnane J.D."/>
            <person name="Rheaume B.A."/>
            <person name="Pitts N.L."/>
            <person name="Mykles D.L."/>
            <person name="Maclea K.S."/>
        </authorList>
    </citation>
    <scope>NUCLEOTIDE SEQUENCE [LARGE SCALE GENOMIC DNA]</scope>
    <source>
        <strain evidence="8">ATCC 11336</strain>
    </source>
</reference>
<dbReference type="GO" id="GO:0005524">
    <property type="term" value="F:ATP binding"/>
    <property type="evidence" value="ECO:0007669"/>
    <property type="project" value="InterPro"/>
</dbReference>
<evidence type="ECO:0000256" key="5">
    <source>
        <dbReference type="ARBA" id="ARBA00023204"/>
    </source>
</evidence>
<dbReference type="InterPro" id="IPR050326">
    <property type="entry name" value="NAD_dep_DNA_ligaseB"/>
</dbReference>
<evidence type="ECO:0000256" key="4">
    <source>
        <dbReference type="ARBA" id="ARBA00022763"/>
    </source>
</evidence>
<dbReference type="PANTHER" id="PTHR47810">
    <property type="entry name" value="DNA LIGASE"/>
    <property type="match status" value="1"/>
</dbReference>
<evidence type="ECO:0000256" key="2">
    <source>
        <dbReference type="ARBA" id="ARBA00022598"/>
    </source>
</evidence>
<dbReference type="InterPro" id="IPR012310">
    <property type="entry name" value="DNA_ligase_ATP-dep_cent"/>
</dbReference>
<evidence type="ECO:0000256" key="3">
    <source>
        <dbReference type="ARBA" id="ARBA00022705"/>
    </source>
</evidence>
<proteinExistence type="predicted"/>
<dbReference type="Pfam" id="PF01068">
    <property type="entry name" value="DNA_ligase_A_M"/>
    <property type="match status" value="1"/>
</dbReference>
<comment type="caution">
    <text evidence="8">The sequence shown here is derived from an EMBL/GenBank/DDBJ whole genome shotgun (WGS) entry which is preliminary data.</text>
</comment>
<dbReference type="EMBL" id="MTSD02000001">
    <property type="protein sequence ID" value="OOV88900.1"/>
    <property type="molecule type" value="Genomic_DNA"/>
</dbReference>
<dbReference type="GO" id="GO:0006260">
    <property type="term" value="P:DNA replication"/>
    <property type="evidence" value="ECO:0007669"/>
    <property type="project" value="UniProtKB-KW"/>
</dbReference>
<dbReference type="GO" id="GO:0006281">
    <property type="term" value="P:DNA repair"/>
    <property type="evidence" value="ECO:0007669"/>
    <property type="project" value="UniProtKB-KW"/>
</dbReference>
<dbReference type="AlphaFoldDB" id="A0A1T1HGM3"/>
<dbReference type="SUPFAM" id="SSF56091">
    <property type="entry name" value="DNA ligase/mRNA capping enzyme, catalytic domain"/>
    <property type="match status" value="1"/>
</dbReference>
<dbReference type="InterPro" id="IPR029319">
    <property type="entry name" value="DNA_ligase_OB"/>
</dbReference>
<dbReference type="Gene3D" id="3.30.1490.70">
    <property type="match status" value="1"/>
</dbReference>
<comment type="catalytic activity">
    <reaction evidence="6">
        <text>ATP + (deoxyribonucleotide)n-3'-hydroxyl + 5'-phospho-(deoxyribonucleotide)m = (deoxyribonucleotide)n+m + AMP + diphosphate.</text>
        <dbReference type="EC" id="6.5.1.1"/>
    </reaction>
</comment>
<keyword evidence="3" id="KW-0235">DNA replication</keyword>
<dbReference type="GO" id="GO:0003910">
    <property type="term" value="F:DNA ligase (ATP) activity"/>
    <property type="evidence" value="ECO:0007669"/>
    <property type="project" value="UniProtKB-EC"/>
</dbReference>
<dbReference type="InterPro" id="IPR012340">
    <property type="entry name" value="NA-bd_OB-fold"/>
</dbReference>
<dbReference type="GO" id="GO:0006310">
    <property type="term" value="P:DNA recombination"/>
    <property type="evidence" value="ECO:0007669"/>
    <property type="project" value="InterPro"/>
</dbReference>
<keyword evidence="4" id="KW-0227">DNA damage</keyword>
<protein>
    <submittedName>
        <fullName evidence="8">DNA ligase</fullName>
    </submittedName>
</protein>
<evidence type="ECO:0000313" key="9">
    <source>
        <dbReference type="Proteomes" id="UP000190064"/>
    </source>
</evidence>
<comment type="cofactor">
    <cofactor evidence="1">
        <name>a divalent metal cation</name>
        <dbReference type="ChEBI" id="CHEBI:60240"/>
    </cofactor>
</comment>
<dbReference type="PANTHER" id="PTHR47810:SF1">
    <property type="entry name" value="DNA LIGASE B"/>
    <property type="match status" value="1"/>
</dbReference>
<dbReference type="STRING" id="966.BTA35_0201465"/>
<dbReference type="PROSITE" id="PS50160">
    <property type="entry name" value="DNA_LIGASE_A3"/>
    <property type="match status" value="1"/>
</dbReference>
<dbReference type="SUPFAM" id="SSF50249">
    <property type="entry name" value="Nucleic acid-binding proteins"/>
    <property type="match status" value="1"/>
</dbReference>
<organism evidence="8 9">
    <name type="scientific">Oceanospirillum linum</name>
    <dbReference type="NCBI Taxonomy" id="966"/>
    <lineage>
        <taxon>Bacteria</taxon>
        <taxon>Pseudomonadati</taxon>
        <taxon>Pseudomonadota</taxon>
        <taxon>Gammaproteobacteria</taxon>
        <taxon>Oceanospirillales</taxon>
        <taxon>Oceanospirillaceae</taxon>
        <taxon>Oceanospirillum</taxon>
    </lineage>
</organism>
<sequence length="281" mass="31968">MFAPSSLWGGTLPPPSDNSPLPLMLAKHYQQQDNIRDYWVSEKLDGVRAFWDGSQLKTRQGNPIHAPQSMLNALPRTPLDGELWLGRGRFAEVSGLVRQHEPVAADWADIQYRIFDLPDQLTPFDQRVRAIEELCQQLNLPWLQPVHQFRLPDREALNQYLEQLTEEGAEGLMLHRGSALYQVGRSDDLMKVKLYEDAEAVVLGYTEGKGQFTGMMGALRVRLADGREIKIGSGFSHAERRTPPSIGSVITYRYNGQTSTGLPRFARFMRIRDDYEARDLK</sequence>
<feature type="domain" description="ATP-dependent DNA ligase family profile" evidence="7">
    <location>
        <begin position="123"/>
        <end position="225"/>
    </location>
</feature>
<keyword evidence="5" id="KW-0234">DNA repair</keyword>
<dbReference type="Gene3D" id="2.40.50.140">
    <property type="entry name" value="Nucleic acid-binding proteins"/>
    <property type="match status" value="1"/>
</dbReference>